<dbReference type="PANTHER" id="PTHR16099:SF5">
    <property type="entry name" value="NUCLEOTIDE TRIPHOSPHATE DIPHOSPHATASE NUDT15"/>
    <property type="match status" value="1"/>
</dbReference>
<dbReference type="Pfam" id="PF00293">
    <property type="entry name" value="NUDIX"/>
    <property type="match status" value="1"/>
</dbReference>
<dbReference type="Gene3D" id="3.90.79.10">
    <property type="entry name" value="Nucleoside Triphosphate Pyrophosphohydrolase"/>
    <property type="match status" value="1"/>
</dbReference>
<evidence type="ECO:0000259" key="1">
    <source>
        <dbReference type="PROSITE" id="PS51462"/>
    </source>
</evidence>
<sequence>MNEQQRPKVGVGVMILKNGKVLLGKRKGSHGEGEYAFPGGHLEYMESFADCTRREVQEECGIEIENIRFQFLANVTKYAPKHYVHIGLVADWKSGEPKVLEPEKSESWLWYDLDNLPDPIFEMCKLSFQSHKSGKNYLDVSDLK</sequence>
<gene>
    <name evidence="2" type="ORF">UX06_C0021G0008</name>
</gene>
<feature type="domain" description="Nudix hydrolase" evidence="1">
    <location>
        <begin position="6"/>
        <end position="142"/>
    </location>
</feature>
<evidence type="ECO:0000313" key="2">
    <source>
        <dbReference type="EMBL" id="KKU04350.1"/>
    </source>
</evidence>
<dbReference type="GO" id="GO:0035539">
    <property type="term" value="F:8-oxo-7,8-dihydrodeoxyguanosine triphosphate pyrophosphatase activity"/>
    <property type="evidence" value="ECO:0007669"/>
    <property type="project" value="TreeGrafter"/>
</dbReference>
<dbReference type="Proteomes" id="UP000034696">
    <property type="component" value="Unassembled WGS sequence"/>
</dbReference>
<dbReference type="GO" id="GO:0005829">
    <property type="term" value="C:cytosol"/>
    <property type="evidence" value="ECO:0007669"/>
    <property type="project" value="TreeGrafter"/>
</dbReference>
<dbReference type="FunFam" id="3.90.79.10:FF:000060">
    <property type="entry name" value="Nudix hydrolase 1"/>
    <property type="match status" value="1"/>
</dbReference>
<proteinExistence type="predicted"/>
<dbReference type="GO" id="GO:0006203">
    <property type="term" value="P:dGTP catabolic process"/>
    <property type="evidence" value="ECO:0007669"/>
    <property type="project" value="TreeGrafter"/>
</dbReference>
<dbReference type="InterPro" id="IPR015797">
    <property type="entry name" value="NUDIX_hydrolase-like_dom_sf"/>
</dbReference>
<comment type="caution">
    <text evidence="2">The sequence shown here is derived from an EMBL/GenBank/DDBJ whole genome shotgun (WGS) entry which is preliminary data.</text>
</comment>
<dbReference type="AlphaFoldDB" id="A0A0G1Q6Y4"/>
<organism evidence="2 3">
    <name type="scientific">Candidatus Giovannonibacteria bacterium GW2011_GWA2_45_21</name>
    <dbReference type="NCBI Taxonomy" id="1618649"/>
    <lineage>
        <taxon>Bacteria</taxon>
        <taxon>Candidatus Giovannoniibacteriota</taxon>
    </lineage>
</organism>
<dbReference type="SUPFAM" id="SSF55811">
    <property type="entry name" value="Nudix"/>
    <property type="match status" value="1"/>
</dbReference>
<name>A0A0G1Q6Y4_9BACT</name>
<dbReference type="InterPro" id="IPR000086">
    <property type="entry name" value="NUDIX_hydrolase_dom"/>
</dbReference>
<dbReference type="PANTHER" id="PTHR16099">
    <property type="entry name" value="8-OXO-DGTP DIPHOSPHATES NUDT15"/>
    <property type="match status" value="1"/>
</dbReference>
<reference evidence="2 3" key="1">
    <citation type="journal article" date="2015" name="Nature">
        <title>rRNA introns, odd ribosomes, and small enigmatic genomes across a large radiation of phyla.</title>
        <authorList>
            <person name="Brown C.T."/>
            <person name="Hug L.A."/>
            <person name="Thomas B.C."/>
            <person name="Sharon I."/>
            <person name="Castelle C.J."/>
            <person name="Singh A."/>
            <person name="Wilkins M.J."/>
            <person name="Williams K.H."/>
            <person name="Banfield J.F."/>
        </authorList>
    </citation>
    <scope>NUCLEOTIDE SEQUENCE [LARGE SCALE GENOMIC DNA]</scope>
</reference>
<evidence type="ECO:0000313" key="3">
    <source>
        <dbReference type="Proteomes" id="UP000034696"/>
    </source>
</evidence>
<accession>A0A0G1Q6Y4</accession>
<dbReference type="PROSITE" id="PS51462">
    <property type="entry name" value="NUDIX"/>
    <property type="match status" value="1"/>
</dbReference>
<keyword evidence="2" id="KW-0378">Hydrolase</keyword>
<dbReference type="EMBL" id="LCKT01000021">
    <property type="protein sequence ID" value="KKU04350.1"/>
    <property type="molecule type" value="Genomic_DNA"/>
</dbReference>
<dbReference type="CDD" id="cd04678">
    <property type="entry name" value="NUDIX_MTH2_Nudt15"/>
    <property type="match status" value="1"/>
</dbReference>
<protein>
    <submittedName>
        <fullName evidence="2">NUDIX hydrolase</fullName>
    </submittedName>
</protein>